<geneLocation type="mitochondrion" evidence="5"/>
<dbReference type="EMBL" id="KX889125">
    <property type="protein sequence ID" value="API83115.1"/>
    <property type="molecule type" value="Genomic_DNA"/>
</dbReference>
<protein>
    <submittedName>
        <fullName evidence="5">Ribosomal protein S7</fullName>
    </submittedName>
</protein>
<evidence type="ECO:0000256" key="3">
    <source>
        <dbReference type="ARBA" id="ARBA00023274"/>
    </source>
</evidence>
<dbReference type="InterPro" id="IPR036823">
    <property type="entry name" value="Ribosomal_uS7_dom_sf"/>
</dbReference>
<dbReference type="GO" id="GO:0005840">
    <property type="term" value="C:ribosome"/>
    <property type="evidence" value="ECO:0007669"/>
    <property type="project" value="UniProtKB-KW"/>
</dbReference>
<evidence type="ECO:0000313" key="5">
    <source>
        <dbReference type="EMBL" id="API83115.1"/>
    </source>
</evidence>
<comment type="similarity">
    <text evidence="1">Belongs to the universal ribosomal protein uS7 family.</text>
</comment>
<dbReference type="InterPro" id="IPR023798">
    <property type="entry name" value="Ribosomal_uS7_dom"/>
</dbReference>
<gene>
    <name evidence="5" type="primary">rps7</name>
</gene>
<organism evidence="5">
    <name type="scientific">Didymosphenia geminata</name>
    <name type="common">rock snot</name>
    <dbReference type="NCBI Taxonomy" id="1115533"/>
    <lineage>
        <taxon>Eukaryota</taxon>
        <taxon>Sar</taxon>
        <taxon>Stramenopiles</taxon>
        <taxon>Ochrophyta</taxon>
        <taxon>Bacillariophyta</taxon>
        <taxon>Bacillariophyceae</taxon>
        <taxon>Bacillariophycidae</taxon>
        <taxon>Cymbellales</taxon>
        <taxon>Gomphonemataceae</taxon>
        <taxon>Didymosphenia</taxon>
    </lineage>
</organism>
<dbReference type="Gene3D" id="1.10.455.10">
    <property type="entry name" value="Ribosomal protein S7 domain"/>
    <property type="match status" value="1"/>
</dbReference>
<evidence type="ECO:0000259" key="4">
    <source>
        <dbReference type="Pfam" id="PF00177"/>
    </source>
</evidence>
<dbReference type="SUPFAM" id="SSF47973">
    <property type="entry name" value="Ribosomal protein S7"/>
    <property type="match status" value="1"/>
</dbReference>
<keyword evidence="2 5" id="KW-0689">Ribosomal protein</keyword>
<dbReference type="AlphaFoldDB" id="A0A1L4BMD2"/>
<accession>A0A1L4BMD2</accession>
<dbReference type="GeneID" id="30683893"/>
<evidence type="ECO:0000256" key="1">
    <source>
        <dbReference type="ARBA" id="ARBA00007151"/>
    </source>
</evidence>
<dbReference type="GO" id="GO:1990904">
    <property type="term" value="C:ribonucleoprotein complex"/>
    <property type="evidence" value="ECO:0007669"/>
    <property type="project" value="UniProtKB-KW"/>
</dbReference>
<dbReference type="Pfam" id="PF00177">
    <property type="entry name" value="Ribosomal_S7"/>
    <property type="match status" value="1"/>
</dbReference>
<dbReference type="InterPro" id="IPR000235">
    <property type="entry name" value="Ribosomal_uS7"/>
</dbReference>
<keyword evidence="3" id="KW-0687">Ribonucleoprotein</keyword>
<proteinExistence type="inferred from homology"/>
<dbReference type="GO" id="GO:0006412">
    <property type="term" value="P:translation"/>
    <property type="evidence" value="ECO:0007669"/>
    <property type="project" value="InterPro"/>
</dbReference>
<sequence length="148" mass="17386">MRKIELQGKLLNHIMQNGNKSTGEKLLLNSFKNLQQDCNKRTKEIFKLAIINTTPVFKIHTIKNKKMKKKKRKVKEIPVFITNQQLRSSLALKLILKTLKKSPSFFSSFTSEILLSSQSKSNSIELKDLIQKQVLNQKKYFRFFRWVS</sequence>
<dbReference type="PIRSF" id="PIRSF002122">
    <property type="entry name" value="RPS7p_RPS7a_RPS5e_RPS7o"/>
    <property type="match status" value="1"/>
</dbReference>
<name>A0A1L4BMD2_9STRA</name>
<dbReference type="RefSeq" id="YP_009329924.1">
    <property type="nucleotide sequence ID" value="NC_032171.1"/>
</dbReference>
<reference evidence="5" key="1">
    <citation type="submission" date="2016-09" db="EMBL/GenBank/DDBJ databases">
        <title>The complete mitochondrial genome of the stalk-forming diatom Didymosphenia geminata.</title>
        <authorList>
            <person name="Aunins A.W."/>
            <person name="King T.L."/>
            <person name="Hamilton D."/>
        </authorList>
    </citation>
    <scope>NUCLEOTIDE SEQUENCE</scope>
</reference>
<keyword evidence="5" id="KW-0496">Mitochondrion</keyword>
<feature type="domain" description="Small ribosomal subunit protein uS7" evidence="4">
    <location>
        <begin position="8"/>
        <end position="133"/>
    </location>
</feature>
<evidence type="ECO:0000256" key="2">
    <source>
        <dbReference type="ARBA" id="ARBA00022980"/>
    </source>
</evidence>